<dbReference type="Proteomes" id="UP001364211">
    <property type="component" value="Unassembled WGS sequence"/>
</dbReference>
<dbReference type="PRINTS" id="PR00344">
    <property type="entry name" value="BCTRLSENSOR"/>
</dbReference>
<keyword evidence="6" id="KW-0804">Transcription</keyword>
<protein>
    <recommendedName>
        <fullName evidence="2">histidine kinase</fullName>
        <ecNumber evidence="2">2.7.13.3</ecNumber>
    </recommendedName>
</protein>
<sequence length="343" mass="35209">MILSHGAVQDRGVTTLLDDLVRRTSRRLGGAGGAVALLRAPGAGDGVATTVVHHDPLPSVGPVLSRLVREQRTVVVPGPPGLIGAPLWWDDELLGACVFGGDPFAVADTTEVEGFAGRAAVAVVAARLLADAVPAAPDLVTVLRTELDRALHALGARGGVVTMGADRVPDPAVGEAVLVVARALLDNAVRHSAAGTLRLGLVFEPGAVRLIVEDDGRGFDPVRGAGAGLARAAAAVRAAGGQLDVDSTPGWGTRVRACFPDPPAPCASFSPGARVAAPATGSRCVLTQREREVRELVEQGLADKQIAFRLAISVKTVEKHVGAVLRKTGARNRTMLARFGAGS</sequence>
<dbReference type="InterPro" id="IPR036890">
    <property type="entry name" value="HATPase_C_sf"/>
</dbReference>
<proteinExistence type="predicted"/>
<evidence type="ECO:0000313" key="9">
    <source>
        <dbReference type="Proteomes" id="UP001364211"/>
    </source>
</evidence>
<dbReference type="PANTHER" id="PTHR44688:SF16">
    <property type="entry name" value="DNA-BINDING TRANSCRIPTIONAL ACTIVATOR DEVR_DOSR"/>
    <property type="match status" value="1"/>
</dbReference>
<dbReference type="InterPro" id="IPR000792">
    <property type="entry name" value="Tscrpt_reg_LuxR_C"/>
</dbReference>
<dbReference type="InterPro" id="IPR016032">
    <property type="entry name" value="Sig_transdc_resp-reg_C-effctor"/>
</dbReference>
<comment type="catalytic activity">
    <reaction evidence="1">
        <text>ATP + protein L-histidine = ADP + protein N-phospho-L-histidine.</text>
        <dbReference type="EC" id="2.7.13.3"/>
    </reaction>
</comment>
<dbReference type="InterPro" id="IPR003594">
    <property type="entry name" value="HATPase_dom"/>
</dbReference>
<dbReference type="InterPro" id="IPR029016">
    <property type="entry name" value="GAF-like_dom_sf"/>
</dbReference>
<evidence type="ECO:0000256" key="2">
    <source>
        <dbReference type="ARBA" id="ARBA00012438"/>
    </source>
</evidence>
<dbReference type="RefSeq" id="WP_340285382.1">
    <property type="nucleotide sequence ID" value="NZ_JBBJUP010000001.1"/>
</dbReference>
<dbReference type="EC" id="2.7.13.3" evidence="2"/>
<keyword evidence="3" id="KW-0902">Two-component regulatory system</keyword>
<dbReference type="CDD" id="cd06170">
    <property type="entry name" value="LuxR_C_like"/>
    <property type="match status" value="1"/>
</dbReference>
<dbReference type="Gene3D" id="3.30.565.10">
    <property type="entry name" value="Histidine kinase-like ATPase, C-terminal domain"/>
    <property type="match status" value="1"/>
</dbReference>
<gene>
    <name evidence="8" type="ORF">WJX68_00290</name>
</gene>
<evidence type="ECO:0000256" key="4">
    <source>
        <dbReference type="ARBA" id="ARBA00023015"/>
    </source>
</evidence>
<evidence type="ECO:0000313" key="8">
    <source>
        <dbReference type="EMBL" id="MEJ8277357.1"/>
    </source>
</evidence>
<dbReference type="SUPFAM" id="SSF46894">
    <property type="entry name" value="C-terminal effector domain of the bipartite response regulators"/>
    <property type="match status" value="1"/>
</dbReference>
<dbReference type="SMART" id="SM00387">
    <property type="entry name" value="HATPase_c"/>
    <property type="match status" value="1"/>
</dbReference>
<evidence type="ECO:0000256" key="1">
    <source>
        <dbReference type="ARBA" id="ARBA00000085"/>
    </source>
</evidence>
<dbReference type="PROSITE" id="PS50043">
    <property type="entry name" value="HTH_LUXR_2"/>
    <property type="match status" value="1"/>
</dbReference>
<dbReference type="SUPFAM" id="SSF55874">
    <property type="entry name" value="ATPase domain of HSP90 chaperone/DNA topoisomerase II/histidine kinase"/>
    <property type="match status" value="1"/>
</dbReference>
<dbReference type="InterPro" id="IPR036388">
    <property type="entry name" value="WH-like_DNA-bd_sf"/>
</dbReference>
<dbReference type="Pfam" id="PF02518">
    <property type="entry name" value="HATPase_c"/>
    <property type="match status" value="1"/>
</dbReference>
<dbReference type="Gene3D" id="3.30.450.40">
    <property type="match status" value="1"/>
</dbReference>
<keyword evidence="9" id="KW-1185">Reference proteome</keyword>
<organism evidence="8 9">
    <name type="scientific">Pseudonocardia spirodelae</name>
    <dbReference type="NCBI Taxonomy" id="3133431"/>
    <lineage>
        <taxon>Bacteria</taxon>
        <taxon>Bacillati</taxon>
        <taxon>Actinomycetota</taxon>
        <taxon>Actinomycetes</taxon>
        <taxon>Pseudonocardiales</taxon>
        <taxon>Pseudonocardiaceae</taxon>
        <taxon>Pseudonocardia</taxon>
    </lineage>
</organism>
<dbReference type="PANTHER" id="PTHR44688">
    <property type="entry name" value="DNA-BINDING TRANSCRIPTIONAL ACTIVATOR DEVR_DOSR"/>
    <property type="match status" value="1"/>
</dbReference>
<reference evidence="8 9" key="1">
    <citation type="submission" date="2024-03" db="EMBL/GenBank/DDBJ databases">
        <title>Draft genome sequence of Pseudonocardia sp. DW16-2.</title>
        <authorList>
            <person name="Duangmal K."/>
        </authorList>
    </citation>
    <scope>NUCLEOTIDE SEQUENCE [LARGE SCALE GENOMIC DNA]</scope>
    <source>
        <strain evidence="8 9">DW16-2</strain>
    </source>
</reference>
<accession>A0ABU8T0A5</accession>
<dbReference type="SMART" id="SM00421">
    <property type="entry name" value="HTH_LUXR"/>
    <property type="match status" value="1"/>
</dbReference>
<keyword evidence="5" id="KW-0238">DNA-binding</keyword>
<dbReference type="SUPFAM" id="SSF55781">
    <property type="entry name" value="GAF domain-like"/>
    <property type="match status" value="1"/>
</dbReference>
<dbReference type="PRINTS" id="PR00038">
    <property type="entry name" value="HTHLUXR"/>
</dbReference>
<evidence type="ECO:0000256" key="6">
    <source>
        <dbReference type="ARBA" id="ARBA00023163"/>
    </source>
</evidence>
<dbReference type="Pfam" id="PF00196">
    <property type="entry name" value="GerE"/>
    <property type="match status" value="1"/>
</dbReference>
<feature type="domain" description="HTH luxR-type" evidence="7">
    <location>
        <begin position="279"/>
        <end position="343"/>
    </location>
</feature>
<dbReference type="InterPro" id="IPR004358">
    <property type="entry name" value="Sig_transdc_His_kin-like_C"/>
</dbReference>
<dbReference type="EMBL" id="JBBJUP010000001">
    <property type="protein sequence ID" value="MEJ8277357.1"/>
    <property type="molecule type" value="Genomic_DNA"/>
</dbReference>
<evidence type="ECO:0000256" key="5">
    <source>
        <dbReference type="ARBA" id="ARBA00023125"/>
    </source>
</evidence>
<dbReference type="Gene3D" id="1.10.10.10">
    <property type="entry name" value="Winged helix-like DNA-binding domain superfamily/Winged helix DNA-binding domain"/>
    <property type="match status" value="1"/>
</dbReference>
<evidence type="ECO:0000256" key="3">
    <source>
        <dbReference type="ARBA" id="ARBA00023012"/>
    </source>
</evidence>
<name>A0ABU8T0A5_9PSEU</name>
<comment type="caution">
    <text evidence="8">The sequence shown here is derived from an EMBL/GenBank/DDBJ whole genome shotgun (WGS) entry which is preliminary data.</text>
</comment>
<evidence type="ECO:0000259" key="7">
    <source>
        <dbReference type="PROSITE" id="PS50043"/>
    </source>
</evidence>
<keyword evidence="4" id="KW-0805">Transcription regulation</keyword>